<organism evidence="1 2">
    <name type="scientific">Kribbella sancticallisti</name>
    <dbReference type="NCBI Taxonomy" id="460087"/>
    <lineage>
        <taxon>Bacteria</taxon>
        <taxon>Bacillati</taxon>
        <taxon>Actinomycetota</taxon>
        <taxon>Actinomycetes</taxon>
        <taxon>Propionibacteriales</taxon>
        <taxon>Kribbellaceae</taxon>
        <taxon>Kribbella</taxon>
    </lineage>
</organism>
<gene>
    <name evidence="1" type="ORF">GCM10009789_82050</name>
</gene>
<reference evidence="1 2" key="1">
    <citation type="journal article" date="2019" name="Int. J. Syst. Evol. Microbiol.">
        <title>The Global Catalogue of Microorganisms (GCM) 10K type strain sequencing project: providing services to taxonomists for standard genome sequencing and annotation.</title>
        <authorList>
            <consortium name="The Broad Institute Genomics Platform"/>
            <consortium name="The Broad Institute Genome Sequencing Center for Infectious Disease"/>
            <person name="Wu L."/>
            <person name="Ma J."/>
        </authorList>
    </citation>
    <scope>NUCLEOTIDE SEQUENCE [LARGE SCALE GENOMIC DNA]</scope>
    <source>
        <strain evidence="1 2">JCM 14969</strain>
    </source>
</reference>
<comment type="caution">
    <text evidence="1">The sequence shown here is derived from an EMBL/GenBank/DDBJ whole genome shotgun (WGS) entry which is preliminary data.</text>
</comment>
<accession>A0ABN2ERN5</accession>
<dbReference type="Proteomes" id="UP001500393">
    <property type="component" value="Unassembled WGS sequence"/>
</dbReference>
<protein>
    <submittedName>
        <fullName evidence="1">Uncharacterized protein</fullName>
    </submittedName>
</protein>
<evidence type="ECO:0000313" key="2">
    <source>
        <dbReference type="Proteomes" id="UP001500393"/>
    </source>
</evidence>
<keyword evidence="2" id="KW-1185">Reference proteome</keyword>
<proteinExistence type="predicted"/>
<sequence>MALNSGGMLFSVWPPYHVGMRTLDETIVQGHDLVSDLIRRAGMGGSSDVMIGSSQSEAANGT</sequence>
<name>A0ABN2ERN5_9ACTN</name>
<dbReference type="EMBL" id="BAAAOS010000064">
    <property type="protein sequence ID" value="GAA1615568.1"/>
    <property type="molecule type" value="Genomic_DNA"/>
</dbReference>
<evidence type="ECO:0000313" key="1">
    <source>
        <dbReference type="EMBL" id="GAA1615568.1"/>
    </source>
</evidence>